<dbReference type="Gene3D" id="3.40.50.300">
    <property type="entry name" value="P-loop containing nucleotide triphosphate hydrolases"/>
    <property type="match status" value="1"/>
</dbReference>
<feature type="non-terminal residue" evidence="3">
    <location>
        <position position="179"/>
    </location>
</feature>
<dbReference type="GO" id="GO:0043531">
    <property type="term" value="F:ADP binding"/>
    <property type="evidence" value="ECO:0007669"/>
    <property type="project" value="InterPro"/>
</dbReference>
<protein>
    <submittedName>
        <fullName evidence="3">Putative NBS-LRR protein</fullName>
    </submittedName>
</protein>
<sequence>GVGKTTLLKKVNNALLQGDKFGIKYMIWVVVSKEFQLKKVQADVAKALALKLKDEDDESEHARDIYNYLKDRSFLLFLDDVWEYIDLVKVGIPDPRADTSSSSSSSQTKRIQKVILTTRLKKVCGSMGADKIIKVECLNPVDAKALFKKTLGEGNLQFNSVIHNLVEKVIEECGGLPLA</sequence>
<dbReference type="PANTHER" id="PTHR36766">
    <property type="entry name" value="PLANT BROAD-SPECTRUM MILDEW RESISTANCE PROTEIN RPW8"/>
    <property type="match status" value="1"/>
</dbReference>
<evidence type="ECO:0000256" key="1">
    <source>
        <dbReference type="ARBA" id="ARBA00022821"/>
    </source>
</evidence>
<accession>A7L9W6</accession>
<dbReference type="Pfam" id="PF00931">
    <property type="entry name" value="NB-ARC"/>
    <property type="match status" value="1"/>
</dbReference>
<evidence type="ECO:0000313" key="3">
    <source>
        <dbReference type="EMBL" id="ABS82597.1"/>
    </source>
</evidence>
<dbReference type="AlphaFoldDB" id="A7L9W6"/>
<reference evidence="3" key="2">
    <citation type="journal article" date="2009" name="BMC Res. Notes">
        <title>TIR-NBS-LRR genes are rare in monocots: evidence from diverse monocot orders.</title>
        <authorList>
            <person name="Tarr D.E."/>
            <person name="Alexander H.M."/>
        </authorList>
    </citation>
    <scope>NUCLEOTIDE SEQUENCE</scope>
</reference>
<dbReference type="InterPro" id="IPR002182">
    <property type="entry name" value="NB-ARC"/>
</dbReference>
<dbReference type="GO" id="GO:0006952">
    <property type="term" value="P:defense response"/>
    <property type="evidence" value="ECO:0007669"/>
    <property type="project" value="UniProtKB-KW"/>
</dbReference>
<name>A7L9W6_9ASPA</name>
<organism evidence="3">
    <name type="scientific">Dracaena marginata</name>
    <dbReference type="NCBI Taxonomy" id="1280228"/>
    <lineage>
        <taxon>Eukaryota</taxon>
        <taxon>Viridiplantae</taxon>
        <taxon>Streptophyta</taxon>
        <taxon>Embryophyta</taxon>
        <taxon>Tracheophyta</taxon>
        <taxon>Spermatophyta</taxon>
        <taxon>Magnoliopsida</taxon>
        <taxon>Liliopsida</taxon>
        <taxon>Asparagales</taxon>
        <taxon>Asparagaceae</taxon>
        <taxon>Nolinoideae</taxon>
        <taxon>Dracaena</taxon>
    </lineage>
</organism>
<dbReference type="SUPFAM" id="SSF52540">
    <property type="entry name" value="P-loop containing nucleoside triphosphate hydrolases"/>
    <property type="match status" value="1"/>
</dbReference>
<reference evidence="3" key="1">
    <citation type="submission" date="2007-06" db="EMBL/GenBank/DDBJ databases">
        <title>Disease resistance genes in monocots.</title>
        <authorList>
            <person name="Tarr D.E.K."/>
            <person name="Alexander H.M."/>
        </authorList>
    </citation>
    <scope>NUCLEOTIDE SEQUENCE</scope>
</reference>
<proteinExistence type="predicted"/>
<keyword evidence="1" id="KW-0611">Plant defense</keyword>
<dbReference type="EMBL" id="EF687878">
    <property type="protein sequence ID" value="ABS82597.1"/>
    <property type="molecule type" value="Genomic_DNA"/>
</dbReference>
<dbReference type="InterPro" id="IPR027417">
    <property type="entry name" value="P-loop_NTPase"/>
</dbReference>
<evidence type="ECO:0000259" key="2">
    <source>
        <dbReference type="Pfam" id="PF00931"/>
    </source>
</evidence>
<dbReference type="FunFam" id="3.40.50.300:FF:001091">
    <property type="entry name" value="Probable disease resistance protein At1g61300"/>
    <property type="match status" value="1"/>
</dbReference>
<feature type="non-terminal residue" evidence="3">
    <location>
        <position position="1"/>
    </location>
</feature>
<feature type="domain" description="NB-ARC" evidence="2">
    <location>
        <begin position="1"/>
        <end position="155"/>
    </location>
</feature>
<dbReference type="PANTHER" id="PTHR36766:SF64">
    <property type="entry name" value="OS12G0206100 PROTEIN"/>
    <property type="match status" value="1"/>
</dbReference>